<evidence type="ECO:0000256" key="1">
    <source>
        <dbReference type="SAM" id="Phobius"/>
    </source>
</evidence>
<name>A0A0G1R415_9BACT</name>
<reference evidence="2 3" key="1">
    <citation type="journal article" date="2015" name="Nature">
        <title>rRNA introns, odd ribosomes, and small enigmatic genomes across a large radiation of phyla.</title>
        <authorList>
            <person name="Brown C.T."/>
            <person name="Hug L.A."/>
            <person name="Thomas B.C."/>
            <person name="Sharon I."/>
            <person name="Castelle C.J."/>
            <person name="Singh A."/>
            <person name="Wilkins M.J."/>
            <person name="Williams K.H."/>
            <person name="Banfield J.F."/>
        </authorList>
    </citation>
    <scope>NUCLEOTIDE SEQUENCE [LARGE SCALE GENOMIC DNA]</scope>
</reference>
<evidence type="ECO:0000313" key="3">
    <source>
        <dbReference type="Proteomes" id="UP000034727"/>
    </source>
</evidence>
<dbReference type="EMBL" id="LCLJ01000006">
    <property type="protein sequence ID" value="KKU15600.1"/>
    <property type="molecule type" value="Genomic_DNA"/>
</dbReference>
<feature type="transmembrane region" description="Helical" evidence="1">
    <location>
        <begin position="53"/>
        <end position="71"/>
    </location>
</feature>
<sequence>MVDDKNQPSAKKTPIKEKEELKKITEAETIVWLMFLFPIDVVCAVIDSTGVGMAFAPLLQGVGTISSSCWFKYSKKHAGALQFKNQLKKNGANLLPFLPTLTAFFLVEVYKHNHPDKFMTAGKIGVVAGKK</sequence>
<keyword evidence="1" id="KW-1133">Transmembrane helix</keyword>
<dbReference type="Proteomes" id="UP000034727">
    <property type="component" value="Unassembled WGS sequence"/>
</dbReference>
<gene>
    <name evidence="2" type="ORF">UX22_C0006G0008</name>
</gene>
<comment type="caution">
    <text evidence="2">The sequence shown here is derived from an EMBL/GenBank/DDBJ whole genome shotgun (WGS) entry which is preliminary data.</text>
</comment>
<accession>A0A0G1R415</accession>
<dbReference type="AlphaFoldDB" id="A0A0G1R415"/>
<feature type="transmembrane region" description="Helical" evidence="1">
    <location>
        <begin position="92"/>
        <end position="110"/>
    </location>
</feature>
<organism evidence="2 3">
    <name type="scientific">Candidatus Jorgensenbacteria bacterium GW2011_GWA2_45_9</name>
    <dbReference type="NCBI Taxonomy" id="1618663"/>
    <lineage>
        <taxon>Bacteria</taxon>
        <taxon>Candidatus Joergenseniibacteriota</taxon>
    </lineage>
</organism>
<proteinExistence type="predicted"/>
<keyword evidence="1" id="KW-0472">Membrane</keyword>
<keyword evidence="1" id="KW-0812">Transmembrane</keyword>
<evidence type="ECO:0000313" key="2">
    <source>
        <dbReference type="EMBL" id="KKU15600.1"/>
    </source>
</evidence>
<protein>
    <submittedName>
        <fullName evidence="2">Uncharacterized protein</fullName>
    </submittedName>
</protein>